<evidence type="ECO:0000256" key="5">
    <source>
        <dbReference type="ARBA" id="ARBA00023137"/>
    </source>
</evidence>
<evidence type="ECO:0000256" key="4">
    <source>
        <dbReference type="ARBA" id="ARBA00022840"/>
    </source>
</evidence>
<dbReference type="PANTHER" id="PTHR32309:SF31">
    <property type="entry name" value="CAPSULAR EXOPOLYSACCHARIDE FAMILY"/>
    <property type="match status" value="1"/>
</dbReference>
<protein>
    <submittedName>
        <fullName evidence="9">Polysaccharide biosynthesis tyrosine autokinase</fullName>
        <ecNumber evidence="9">2.7.10.2</ecNumber>
    </submittedName>
</protein>
<keyword evidence="1 9" id="KW-0808">Transferase</keyword>
<dbReference type="RefSeq" id="WP_194124614.1">
    <property type="nucleotide sequence ID" value="NZ_JACYGY010000002.1"/>
</dbReference>
<dbReference type="GO" id="GO:0004715">
    <property type="term" value="F:non-membrane spanning protein tyrosine kinase activity"/>
    <property type="evidence" value="ECO:0007669"/>
    <property type="project" value="UniProtKB-EC"/>
</dbReference>
<comment type="caution">
    <text evidence="9">The sequence shown here is derived from an EMBL/GenBank/DDBJ whole genome shotgun (WGS) entry which is preliminary data.</text>
</comment>
<dbReference type="SUPFAM" id="SSF52540">
    <property type="entry name" value="P-loop containing nucleoside triphosphate hydrolases"/>
    <property type="match status" value="1"/>
</dbReference>
<keyword evidence="6" id="KW-0472">Membrane</keyword>
<keyword evidence="4" id="KW-0067">ATP-binding</keyword>
<keyword evidence="6" id="KW-0812">Transmembrane</keyword>
<dbReference type="InterPro" id="IPR005702">
    <property type="entry name" value="Wzc-like_C"/>
</dbReference>
<keyword evidence="10" id="KW-1185">Reference proteome</keyword>
<feature type="domain" description="AAA" evidence="7">
    <location>
        <begin position="587"/>
        <end position="712"/>
    </location>
</feature>
<dbReference type="InterPro" id="IPR027417">
    <property type="entry name" value="P-loop_NTPase"/>
</dbReference>
<dbReference type="Pfam" id="PF13614">
    <property type="entry name" value="AAA_31"/>
    <property type="match status" value="1"/>
</dbReference>
<dbReference type="PANTHER" id="PTHR32309">
    <property type="entry name" value="TYROSINE-PROTEIN KINASE"/>
    <property type="match status" value="1"/>
</dbReference>
<dbReference type="NCBIfam" id="TIGR01007">
    <property type="entry name" value="eps_fam"/>
    <property type="match status" value="1"/>
</dbReference>
<feature type="transmembrane region" description="Helical" evidence="6">
    <location>
        <begin position="33"/>
        <end position="54"/>
    </location>
</feature>
<evidence type="ECO:0000256" key="2">
    <source>
        <dbReference type="ARBA" id="ARBA00022741"/>
    </source>
</evidence>
<evidence type="ECO:0000256" key="1">
    <source>
        <dbReference type="ARBA" id="ARBA00022679"/>
    </source>
</evidence>
<feature type="transmembrane region" description="Helical" evidence="6">
    <location>
        <begin position="490"/>
        <end position="514"/>
    </location>
</feature>
<keyword evidence="6" id="KW-1133">Transmembrane helix</keyword>
<dbReference type="Proteomes" id="UP000634134">
    <property type="component" value="Unassembled WGS sequence"/>
</dbReference>
<keyword evidence="2" id="KW-0547">Nucleotide-binding</keyword>
<evidence type="ECO:0000259" key="7">
    <source>
        <dbReference type="Pfam" id="PF13614"/>
    </source>
</evidence>
<dbReference type="EMBL" id="JACYGY010000002">
    <property type="protein sequence ID" value="MBE9466388.1"/>
    <property type="molecule type" value="Genomic_DNA"/>
</dbReference>
<dbReference type="InterPro" id="IPR025669">
    <property type="entry name" value="AAA_dom"/>
</dbReference>
<keyword evidence="5" id="KW-0829">Tyrosine-protein kinase</keyword>
<dbReference type="CDD" id="cd05387">
    <property type="entry name" value="BY-kinase"/>
    <property type="match status" value="1"/>
</dbReference>
<evidence type="ECO:0000256" key="6">
    <source>
        <dbReference type="SAM" id="Phobius"/>
    </source>
</evidence>
<evidence type="ECO:0000259" key="8">
    <source>
        <dbReference type="Pfam" id="PF13807"/>
    </source>
</evidence>
<proteinExistence type="predicted"/>
<name>A0ABR9WLJ0_9BACT</name>
<evidence type="ECO:0000256" key="3">
    <source>
        <dbReference type="ARBA" id="ARBA00022777"/>
    </source>
</evidence>
<keyword evidence="3" id="KW-0418">Kinase</keyword>
<evidence type="ECO:0000313" key="9">
    <source>
        <dbReference type="EMBL" id="MBE9466388.1"/>
    </source>
</evidence>
<organism evidence="9 10">
    <name type="scientific">Dyadobacter subterraneus</name>
    <dbReference type="NCBI Taxonomy" id="2773304"/>
    <lineage>
        <taxon>Bacteria</taxon>
        <taxon>Pseudomonadati</taxon>
        <taxon>Bacteroidota</taxon>
        <taxon>Cytophagia</taxon>
        <taxon>Cytophagales</taxon>
        <taxon>Spirosomataceae</taxon>
        <taxon>Dyadobacter</taxon>
    </lineage>
</organism>
<accession>A0ABR9WLJ0</accession>
<gene>
    <name evidence="9" type="ORF">IEE83_31365</name>
</gene>
<dbReference type="Gene3D" id="3.40.50.300">
    <property type="entry name" value="P-loop containing nucleotide triphosphate hydrolases"/>
    <property type="match status" value="1"/>
</dbReference>
<sequence>MTKGNEGAFFEEFLNHSDSLDFQKVFKVILSRWYWVAGSLFLFGISCFLFLKLVKPKYVASINLKYLDKQTELDEITSTKPTYLINDGSNEYLTEKYNIQSQEVVENALINLKYPFTFYRLKDFRRIDIYPYQPLSVKVISFDELKFEKGKFSIDPELNFSYQTENDYKTFKLIKGAICSVPGLSFQIELININEKFNFEFDYNNPSTLARDFIKRIEVSEIEDQMPVLTVSFKHHNKPFAKNFLEMLLESYLTYDLRQKQQSSDLTLQFIDNQLRLYSKTLKDAAHKLEIFKQKNTVFDVSTSAVGISEKTRDIEQRKNESEIQKAYIKALEKNLGNTFESVNYLSVGLDGTTDAVLIGLLEQFNSLISKRKELLIKYSYNAPAVKNLDEELVKSRRQILDNIKLQQQKNSGTIRILDQNLASLQKQFRQIPALEKNLLYLQSDFEVNKNIYSLLLNKQIESSIVRAGMLPSFRIITLMKVEKIFPKPVQIITLSLFLSLLTGVSSIFIIRYFNKTFVDIDLPKSGKNIHLLGLIHHFEQRKGKETSFDLNMLLTDQSIFTESISALRTRLSFLKSDEKLYPEKGKQILITSQQSGEGKTFVSINLALSLTKIRKKVIVIGCDLRKSKLHYFFGDLNEKGLSSYLQKKTDLKELIKSSIISNLDYIPAGAPPFNPAELLQLDLFQDLLSHCRKEYDYVFLDSAPVGLVSDNIPLLNQSHTVLFILRWLHSHKDAPRLAEKLAADYEIDKIEVVINDFYPDNLYNSISSSPSYTDQYGYDYQGNSYFNKNSNGKFANVKKKLGLQN</sequence>
<dbReference type="InterPro" id="IPR050445">
    <property type="entry name" value="Bact_polysacc_biosynth/exp"/>
</dbReference>
<dbReference type="InterPro" id="IPR032807">
    <property type="entry name" value="GNVR"/>
</dbReference>
<reference evidence="10" key="1">
    <citation type="submission" date="2023-07" db="EMBL/GenBank/DDBJ databases">
        <title>Dyadobacter sp. nov 'subterranea' isolated from contaminted grondwater.</title>
        <authorList>
            <person name="Szabo I."/>
            <person name="Al-Omari J."/>
            <person name="Szerdahelyi S.G."/>
            <person name="Rado J."/>
        </authorList>
    </citation>
    <scope>NUCLEOTIDE SEQUENCE [LARGE SCALE GENOMIC DNA]</scope>
    <source>
        <strain evidence="10">UP-52</strain>
    </source>
</reference>
<feature type="domain" description="Tyrosine-protein kinase G-rich" evidence="8">
    <location>
        <begin position="435"/>
        <end position="510"/>
    </location>
</feature>
<dbReference type="Pfam" id="PF13807">
    <property type="entry name" value="GNVR"/>
    <property type="match status" value="1"/>
</dbReference>
<dbReference type="EC" id="2.7.10.2" evidence="9"/>
<evidence type="ECO:0000313" key="10">
    <source>
        <dbReference type="Proteomes" id="UP000634134"/>
    </source>
</evidence>